<proteinExistence type="inferred from homology"/>
<dbReference type="Pfam" id="PF00069">
    <property type="entry name" value="Pkinase"/>
    <property type="match status" value="1"/>
</dbReference>
<reference evidence="6 7" key="1">
    <citation type="journal article" date="2019" name="Nat. Ecol. Evol.">
        <title>Megaphylogeny resolves global patterns of mushroom evolution.</title>
        <authorList>
            <person name="Varga T."/>
            <person name="Krizsan K."/>
            <person name="Foldi C."/>
            <person name="Dima B."/>
            <person name="Sanchez-Garcia M."/>
            <person name="Sanchez-Ramirez S."/>
            <person name="Szollosi G.J."/>
            <person name="Szarkandi J.G."/>
            <person name="Papp V."/>
            <person name="Albert L."/>
            <person name="Andreopoulos W."/>
            <person name="Angelini C."/>
            <person name="Antonin V."/>
            <person name="Barry K.W."/>
            <person name="Bougher N.L."/>
            <person name="Buchanan P."/>
            <person name="Buyck B."/>
            <person name="Bense V."/>
            <person name="Catcheside P."/>
            <person name="Chovatia M."/>
            <person name="Cooper J."/>
            <person name="Damon W."/>
            <person name="Desjardin D."/>
            <person name="Finy P."/>
            <person name="Geml J."/>
            <person name="Haridas S."/>
            <person name="Hughes K."/>
            <person name="Justo A."/>
            <person name="Karasinski D."/>
            <person name="Kautmanova I."/>
            <person name="Kiss B."/>
            <person name="Kocsube S."/>
            <person name="Kotiranta H."/>
            <person name="LaButti K.M."/>
            <person name="Lechner B.E."/>
            <person name="Liimatainen K."/>
            <person name="Lipzen A."/>
            <person name="Lukacs Z."/>
            <person name="Mihaltcheva S."/>
            <person name="Morgado L.N."/>
            <person name="Niskanen T."/>
            <person name="Noordeloos M.E."/>
            <person name="Ohm R.A."/>
            <person name="Ortiz-Santana B."/>
            <person name="Ovrebo C."/>
            <person name="Racz N."/>
            <person name="Riley R."/>
            <person name="Savchenko A."/>
            <person name="Shiryaev A."/>
            <person name="Soop K."/>
            <person name="Spirin V."/>
            <person name="Szebenyi C."/>
            <person name="Tomsovsky M."/>
            <person name="Tulloss R.E."/>
            <person name="Uehling J."/>
            <person name="Grigoriev I.V."/>
            <person name="Vagvolgyi C."/>
            <person name="Papp T."/>
            <person name="Martin F.M."/>
            <person name="Miettinen O."/>
            <person name="Hibbett D.S."/>
            <person name="Nagy L.G."/>
        </authorList>
    </citation>
    <scope>NUCLEOTIDE SEQUENCE [LARGE SCALE GENOMIC DNA]</scope>
    <source>
        <strain evidence="6 7">CBS 309.79</strain>
    </source>
</reference>
<dbReference type="Gene3D" id="1.10.510.10">
    <property type="entry name" value="Transferase(Phosphotransferase) domain 1"/>
    <property type="match status" value="1"/>
</dbReference>
<dbReference type="InterPro" id="IPR008271">
    <property type="entry name" value="Ser/Thr_kinase_AS"/>
</dbReference>
<keyword evidence="7" id="KW-1185">Reference proteome</keyword>
<keyword evidence="3" id="KW-0067">ATP-binding</keyword>
<dbReference type="Proteomes" id="UP000305067">
    <property type="component" value="Unassembled WGS sequence"/>
</dbReference>
<dbReference type="EMBL" id="ML178853">
    <property type="protein sequence ID" value="TFK96934.1"/>
    <property type="molecule type" value="Genomic_DNA"/>
</dbReference>
<evidence type="ECO:0000256" key="2">
    <source>
        <dbReference type="ARBA" id="ARBA00022741"/>
    </source>
</evidence>
<dbReference type="SUPFAM" id="SSF56112">
    <property type="entry name" value="Protein kinase-like (PK-like)"/>
    <property type="match status" value="1"/>
</dbReference>
<dbReference type="SMART" id="SM00220">
    <property type="entry name" value="S_TKc"/>
    <property type="match status" value="1"/>
</dbReference>
<protein>
    <submittedName>
        <fullName evidence="6">Kinase-like domain-containing protein</fullName>
    </submittedName>
</protein>
<dbReference type="InterPro" id="IPR011009">
    <property type="entry name" value="Kinase-like_dom_sf"/>
</dbReference>
<keyword evidence="6" id="KW-0808">Transferase</keyword>
<evidence type="ECO:0000313" key="6">
    <source>
        <dbReference type="EMBL" id="TFK96934.1"/>
    </source>
</evidence>
<feature type="domain" description="Protein kinase" evidence="5">
    <location>
        <begin position="12"/>
        <end position="395"/>
    </location>
</feature>
<feature type="compositionally biased region" description="Acidic residues" evidence="4">
    <location>
        <begin position="258"/>
        <end position="271"/>
    </location>
</feature>
<dbReference type="GO" id="GO:0004674">
    <property type="term" value="F:protein serine/threonine kinase activity"/>
    <property type="evidence" value="ECO:0007669"/>
    <property type="project" value="TreeGrafter"/>
</dbReference>
<sequence length="396" mass="44250">MSAYSDSSDEHPPDSELICDGPYSIIHKTHRPSTAPPDTCTQAQCFATKTATLVKKFSKEPHDILKEAHILSRLSHPNVIQMLECWQDEERQTLNFQMPFVPYGLDALLAAPGFSFHDCPLPVPPHPLLRGGEPLEKLMKGIAKGIFEALAYLHHPDQHIAHRDVKPANVLLMPDAQVKLIDFGVSFDCHHSSDEQETVLWAEPEGKMYFEVSTGAYRAPELLFGTRAYDPFAVDLWSAGCLLAEFFTPLKKHHPDGSEDSFADSDDEEDTGTTSPREPFILPSKAGHLQDDFEDGEWERVTLFDGERGELGLIGSIFKIRGTPTDASWRDFKNLPGATLLSFMTFPRVPLLPLLPNLPPSPEESEKAVNLIERLVEYPPEARLSASEALKHSWFS</sequence>
<keyword evidence="2" id="KW-0547">Nucleotide-binding</keyword>
<feature type="region of interest" description="Disordered" evidence="4">
    <location>
        <begin position="254"/>
        <end position="281"/>
    </location>
</feature>
<dbReference type="InterPro" id="IPR050108">
    <property type="entry name" value="CDK"/>
</dbReference>
<dbReference type="InterPro" id="IPR000719">
    <property type="entry name" value="Prot_kinase_dom"/>
</dbReference>
<name>A0A5C3Q4D6_9AGAR</name>
<evidence type="ECO:0000259" key="5">
    <source>
        <dbReference type="PROSITE" id="PS50011"/>
    </source>
</evidence>
<evidence type="ECO:0000256" key="1">
    <source>
        <dbReference type="ARBA" id="ARBA00006485"/>
    </source>
</evidence>
<dbReference type="Gene3D" id="3.30.200.20">
    <property type="entry name" value="Phosphorylase Kinase, domain 1"/>
    <property type="match status" value="1"/>
</dbReference>
<dbReference type="AlphaFoldDB" id="A0A5C3Q4D6"/>
<organism evidence="6 7">
    <name type="scientific">Pterulicium gracile</name>
    <dbReference type="NCBI Taxonomy" id="1884261"/>
    <lineage>
        <taxon>Eukaryota</taxon>
        <taxon>Fungi</taxon>
        <taxon>Dikarya</taxon>
        <taxon>Basidiomycota</taxon>
        <taxon>Agaricomycotina</taxon>
        <taxon>Agaricomycetes</taxon>
        <taxon>Agaricomycetidae</taxon>
        <taxon>Agaricales</taxon>
        <taxon>Pleurotineae</taxon>
        <taxon>Pterulaceae</taxon>
        <taxon>Pterulicium</taxon>
    </lineage>
</organism>
<evidence type="ECO:0000256" key="3">
    <source>
        <dbReference type="ARBA" id="ARBA00022840"/>
    </source>
</evidence>
<accession>A0A5C3Q4D6</accession>
<gene>
    <name evidence="6" type="ORF">BDV98DRAFT_554753</name>
</gene>
<evidence type="ECO:0000256" key="4">
    <source>
        <dbReference type="SAM" id="MobiDB-lite"/>
    </source>
</evidence>
<dbReference type="GO" id="GO:0005634">
    <property type="term" value="C:nucleus"/>
    <property type="evidence" value="ECO:0007669"/>
    <property type="project" value="TreeGrafter"/>
</dbReference>
<keyword evidence="6" id="KW-0418">Kinase</keyword>
<dbReference type="PROSITE" id="PS50011">
    <property type="entry name" value="PROTEIN_KINASE_DOM"/>
    <property type="match status" value="1"/>
</dbReference>
<dbReference type="PROSITE" id="PS00108">
    <property type="entry name" value="PROTEIN_KINASE_ST"/>
    <property type="match status" value="1"/>
</dbReference>
<dbReference type="STRING" id="1884261.A0A5C3Q4D6"/>
<comment type="similarity">
    <text evidence="1">Belongs to the protein kinase superfamily. CMGC Ser/Thr protein kinase family. CDC2/CDKX subfamily.</text>
</comment>
<dbReference type="PANTHER" id="PTHR24056">
    <property type="entry name" value="CELL DIVISION PROTEIN KINASE"/>
    <property type="match status" value="1"/>
</dbReference>
<evidence type="ECO:0000313" key="7">
    <source>
        <dbReference type="Proteomes" id="UP000305067"/>
    </source>
</evidence>
<dbReference type="OrthoDB" id="413582at2759"/>
<dbReference type="GO" id="GO:0005524">
    <property type="term" value="F:ATP binding"/>
    <property type="evidence" value="ECO:0007669"/>
    <property type="project" value="UniProtKB-KW"/>
</dbReference>